<accession>A0A1A6AC41</accession>
<sequence length="352" mass="40373">MVPRKKRAQSSSNPRSSKKAKKVDPRDKDKVIKDDHLDTACPIARLPKEIVHHIFSFLSKDKSALRSCSTVCQEWFDISAPLIWRHLTLKPHPDTDRFKFDKMYNGDILSNVRTLSVYHYPLAWCLAAHHTSISTKLPNVKILRLLFDESHVGQIHSESTPLKNTRPSVCRLIQGLNPTTIVLRLMKLDRALLASGTGITQWMQVEELLIVPDCGCKSHRPNQVHLLENNIPLDKLQSITWFFTPMSRSLHCISKDVEYAAYLYPLLFNPEQFLDVSISMVWDWTPDLRSVAALELSKRIETALAREAADAGFSQSVITERLKMIRFIGLNGVRDEVEKREIERWRKLVEGS</sequence>
<dbReference type="Pfam" id="PF12937">
    <property type="entry name" value="F-box-like"/>
    <property type="match status" value="1"/>
</dbReference>
<organism evidence="3">
    <name type="scientific">Kwoniella dejecticola CBS 10117</name>
    <dbReference type="NCBI Taxonomy" id="1296121"/>
    <lineage>
        <taxon>Eukaryota</taxon>
        <taxon>Fungi</taxon>
        <taxon>Dikarya</taxon>
        <taxon>Basidiomycota</taxon>
        <taxon>Agaricomycotina</taxon>
        <taxon>Tremellomycetes</taxon>
        <taxon>Tremellales</taxon>
        <taxon>Cryptococcaceae</taxon>
        <taxon>Kwoniella</taxon>
    </lineage>
</organism>
<dbReference type="OrthoDB" id="2564991at2759"/>
<dbReference type="PROSITE" id="PS50181">
    <property type="entry name" value="FBOX"/>
    <property type="match status" value="1"/>
</dbReference>
<dbReference type="InterPro" id="IPR036047">
    <property type="entry name" value="F-box-like_dom_sf"/>
</dbReference>
<evidence type="ECO:0000259" key="2">
    <source>
        <dbReference type="PROSITE" id="PS50181"/>
    </source>
</evidence>
<feature type="domain" description="F-box" evidence="2">
    <location>
        <begin position="40"/>
        <end position="87"/>
    </location>
</feature>
<dbReference type="VEuPathDB" id="FungiDB:I303_01840"/>
<protein>
    <recommendedName>
        <fullName evidence="2">F-box domain-containing protein</fullName>
    </recommendedName>
</protein>
<dbReference type="AlphaFoldDB" id="A0A1A6AC41"/>
<dbReference type="SUPFAM" id="SSF81383">
    <property type="entry name" value="F-box domain"/>
    <property type="match status" value="1"/>
</dbReference>
<reference evidence="3" key="1">
    <citation type="submission" date="2013-07" db="EMBL/GenBank/DDBJ databases">
        <title>The Genome Sequence of Cryptococcus dejecticola CBS10117.</title>
        <authorList>
            <consortium name="The Broad Institute Genome Sequencing Platform"/>
            <person name="Cuomo C."/>
            <person name="Litvintseva A."/>
            <person name="Chen Y."/>
            <person name="Heitman J."/>
            <person name="Sun S."/>
            <person name="Springer D."/>
            <person name="Dromer F."/>
            <person name="Young S.K."/>
            <person name="Zeng Q."/>
            <person name="Gargeya S."/>
            <person name="Fitzgerald M."/>
            <person name="Abouelleil A."/>
            <person name="Alvarado L."/>
            <person name="Berlin A.M."/>
            <person name="Chapman S.B."/>
            <person name="Dewar J."/>
            <person name="Goldberg J."/>
            <person name="Griggs A."/>
            <person name="Gujja S."/>
            <person name="Hansen M."/>
            <person name="Howarth C."/>
            <person name="Imamovic A."/>
            <person name="Larimer J."/>
            <person name="McCowan C."/>
            <person name="Murphy C."/>
            <person name="Pearson M."/>
            <person name="Priest M."/>
            <person name="Roberts A."/>
            <person name="Saif S."/>
            <person name="Shea T."/>
            <person name="Sykes S."/>
            <person name="Wortman J."/>
            <person name="Nusbaum C."/>
            <person name="Birren B."/>
        </authorList>
    </citation>
    <scope>NUCLEOTIDE SEQUENCE [LARGE SCALE GENOMIC DNA]</scope>
    <source>
        <strain evidence="3">CBS 10117</strain>
    </source>
</reference>
<evidence type="ECO:0000313" key="3">
    <source>
        <dbReference type="EMBL" id="OBR87632.1"/>
    </source>
</evidence>
<feature type="region of interest" description="Disordered" evidence="1">
    <location>
        <begin position="1"/>
        <end position="28"/>
    </location>
</feature>
<dbReference type="EMBL" id="KI894028">
    <property type="protein sequence ID" value="OBR87632.1"/>
    <property type="molecule type" value="Genomic_DNA"/>
</dbReference>
<dbReference type="InterPro" id="IPR001810">
    <property type="entry name" value="F-box_dom"/>
</dbReference>
<name>A0A1A6AC41_9TREE</name>
<proteinExistence type="predicted"/>
<gene>
    <name evidence="3" type="ORF">I303_01840</name>
</gene>
<dbReference type="Gene3D" id="1.20.1280.50">
    <property type="match status" value="1"/>
</dbReference>
<evidence type="ECO:0000256" key="1">
    <source>
        <dbReference type="SAM" id="MobiDB-lite"/>
    </source>
</evidence>